<gene>
    <name evidence="2" type="ORF">KL86DES1_20348</name>
</gene>
<name>A0A212L391_9BACT</name>
<dbReference type="AlphaFoldDB" id="A0A212L391"/>
<accession>A0A212L391</accession>
<evidence type="ECO:0000256" key="1">
    <source>
        <dbReference type="SAM" id="Phobius"/>
    </source>
</evidence>
<keyword evidence="1" id="KW-0812">Transmembrane</keyword>
<dbReference type="EMBL" id="FMJC01000002">
    <property type="protein sequence ID" value="SCM72021.1"/>
    <property type="molecule type" value="Genomic_DNA"/>
</dbReference>
<organism evidence="2">
    <name type="scientific">uncultured Desulfovibrio sp</name>
    <dbReference type="NCBI Taxonomy" id="167968"/>
    <lineage>
        <taxon>Bacteria</taxon>
        <taxon>Pseudomonadati</taxon>
        <taxon>Thermodesulfobacteriota</taxon>
        <taxon>Desulfovibrionia</taxon>
        <taxon>Desulfovibrionales</taxon>
        <taxon>Desulfovibrionaceae</taxon>
        <taxon>Desulfovibrio</taxon>
        <taxon>environmental samples</taxon>
    </lineage>
</organism>
<keyword evidence="1" id="KW-1133">Transmembrane helix</keyword>
<sequence length="50" mass="6220">MEFHTFYDYFLYTKNWAYVMMFVVLPLYVVYWNFVLFPRKKGRNGDSKGH</sequence>
<dbReference type="InterPro" id="IPR054911">
    <property type="entry name" value="sulf_resp_HmcD"/>
</dbReference>
<proteinExistence type="predicted"/>
<protein>
    <submittedName>
        <fullName evidence="2">9HccD</fullName>
    </submittedName>
</protein>
<dbReference type="NCBIfam" id="NF045712">
    <property type="entry name" value="sulf_resp_HmcD"/>
    <property type="match status" value="1"/>
</dbReference>
<dbReference type="RefSeq" id="WP_179980016.1">
    <property type="nucleotide sequence ID" value="NZ_LT608333.1"/>
</dbReference>
<feature type="transmembrane region" description="Helical" evidence="1">
    <location>
        <begin position="16"/>
        <end position="37"/>
    </location>
</feature>
<reference evidence="2" key="1">
    <citation type="submission" date="2016-08" db="EMBL/GenBank/DDBJ databases">
        <authorList>
            <person name="Seilhamer J.J."/>
        </authorList>
    </citation>
    <scope>NUCLEOTIDE SEQUENCE</scope>
    <source>
        <strain evidence="2">86-1</strain>
    </source>
</reference>
<evidence type="ECO:0000313" key="2">
    <source>
        <dbReference type="EMBL" id="SCM72021.1"/>
    </source>
</evidence>
<keyword evidence="1" id="KW-0472">Membrane</keyword>